<comment type="subcellular location">
    <subcellularLocation>
        <location evidence="1">Cell envelope</location>
    </subcellularLocation>
</comment>
<evidence type="ECO:0000256" key="4">
    <source>
        <dbReference type="ARBA" id="ARBA00023157"/>
    </source>
</evidence>
<dbReference type="CDD" id="cd02966">
    <property type="entry name" value="TlpA_like_family"/>
    <property type="match status" value="1"/>
</dbReference>
<keyword evidence="4" id="KW-1015">Disulfide bond</keyword>
<proteinExistence type="predicted"/>
<dbReference type="GO" id="GO:0016491">
    <property type="term" value="F:oxidoreductase activity"/>
    <property type="evidence" value="ECO:0007669"/>
    <property type="project" value="InterPro"/>
</dbReference>
<name>A0A6I3M3A7_9MICO</name>
<feature type="domain" description="Thioredoxin" evidence="6">
    <location>
        <begin position="77"/>
        <end position="226"/>
    </location>
</feature>
<keyword evidence="2" id="KW-0201">Cytochrome c-type biogenesis</keyword>
<dbReference type="PROSITE" id="PS00194">
    <property type="entry name" value="THIOREDOXIN_1"/>
    <property type="match status" value="1"/>
</dbReference>
<dbReference type="PANTHER" id="PTHR42852:SF6">
    <property type="entry name" value="THIOL:DISULFIDE INTERCHANGE PROTEIN DSBE"/>
    <property type="match status" value="1"/>
</dbReference>
<dbReference type="InterPro" id="IPR000866">
    <property type="entry name" value="AhpC/TSA"/>
</dbReference>
<reference evidence="7 8" key="1">
    <citation type="submission" date="2019-11" db="EMBL/GenBank/DDBJ databases">
        <title>Agromyces kandeliae sp. nov., isolated from mangrove soil.</title>
        <authorList>
            <person name="Wang R."/>
        </authorList>
    </citation>
    <scope>NUCLEOTIDE SEQUENCE [LARGE SCALE GENOMIC DNA]</scope>
    <source>
        <strain evidence="7 8">JCM 11433</strain>
    </source>
</reference>
<dbReference type="SUPFAM" id="SSF52833">
    <property type="entry name" value="Thioredoxin-like"/>
    <property type="match status" value="1"/>
</dbReference>
<sequence length="226" mass="23418">MRGVRDLDTRASRATRSPGVVRASRATRSPGRAIMVAALAVASVVALAGCSSDPLAEQYREGSGKGYIAGDGTISEFPADQRGEPVEFTGTTIEGETLGSDDLAGEVAVVNFWYAGCAPCRAEAPMLQDVFEEFDGNGAAFVGVNVRDQAATAASFEEGFGITYPSIVDANDGAVQYAFAGDVPPAAVPTTLVLDAEGRVAARILGQLKDASILETIVRDVIAEQA</sequence>
<gene>
    <name evidence="7" type="ORF">GJ743_02965</name>
</gene>
<dbReference type="InterPro" id="IPR017937">
    <property type="entry name" value="Thioredoxin_CS"/>
</dbReference>
<dbReference type="GO" id="GO:0017004">
    <property type="term" value="P:cytochrome complex assembly"/>
    <property type="evidence" value="ECO:0007669"/>
    <property type="project" value="UniProtKB-KW"/>
</dbReference>
<organism evidence="7 8">
    <name type="scientific">Agromyces bracchium</name>
    <dbReference type="NCBI Taxonomy" id="88376"/>
    <lineage>
        <taxon>Bacteria</taxon>
        <taxon>Bacillati</taxon>
        <taxon>Actinomycetota</taxon>
        <taxon>Actinomycetes</taxon>
        <taxon>Micrococcales</taxon>
        <taxon>Microbacteriaceae</taxon>
        <taxon>Agromyces</taxon>
    </lineage>
</organism>
<keyword evidence="3" id="KW-0735">Signal-anchor</keyword>
<dbReference type="PROSITE" id="PS51352">
    <property type="entry name" value="THIOREDOXIN_2"/>
    <property type="match status" value="1"/>
</dbReference>
<protein>
    <submittedName>
        <fullName evidence="7">Redoxin domain-containing protein</fullName>
    </submittedName>
</protein>
<dbReference type="InterPro" id="IPR013766">
    <property type="entry name" value="Thioredoxin_domain"/>
</dbReference>
<evidence type="ECO:0000259" key="6">
    <source>
        <dbReference type="PROSITE" id="PS51352"/>
    </source>
</evidence>
<dbReference type="GO" id="GO:0030313">
    <property type="term" value="C:cell envelope"/>
    <property type="evidence" value="ECO:0007669"/>
    <property type="project" value="UniProtKB-SubCell"/>
</dbReference>
<evidence type="ECO:0000256" key="3">
    <source>
        <dbReference type="ARBA" id="ARBA00022968"/>
    </source>
</evidence>
<evidence type="ECO:0000313" key="8">
    <source>
        <dbReference type="Proteomes" id="UP000433071"/>
    </source>
</evidence>
<evidence type="ECO:0000256" key="2">
    <source>
        <dbReference type="ARBA" id="ARBA00022748"/>
    </source>
</evidence>
<keyword evidence="3" id="KW-0812">Transmembrane</keyword>
<dbReference type="Pfam" id="PF00578">
    <property type="entry name" value="AhpC-TSA"/>
    <property type="match status" value="1"/>
</dbReference>
<dbReference type="InterPro" id="IPR036249">
    <property type="entry name" value="Thioredoxin-like_sf"/>
</dbReference>
<dbReference type="InterPro" id="IPR050553">
    <property type="entry name" value="Thioredoxin_ResA/DsbE_sf"/>
</dbReference>
<dbReference type="EMBL" id="WMLB01000009">
    <property type="protein sequence ID" value="MTH67331.1"/>
    <property type="molecule type" value="Genomic_DNA"/>
</dbReference>
<accession>A0A6I3M3A7</accession>
<keyword evidence="5" id="KW-0676">Redox-active center</keyword>
<dbReference type="Proteomes" id="UP000433071">
    <property type="component" value="Unassembled WGS sequence"/>
</dbReference>
<dbReference type="OrthoDB" id="9796554at2"/>
<comment type="caution">
    <text evidence="7">The sequence shown here is derived from an EMBL/GenBank/DDBJ whole genome shotgun (WGS) entry which is preliminary data.</text>
</comment>
<dbReference type="Gene3D" id="3.40.30.10">
    <property type="entry name" value="Glutaredoxin"/>
    <property type="match status" value="1"/>
</dbReference>
<evidence type="ECO:0000313" key="7">
    <source>
        <dbReference type="EMBL" id="MTH67331.1"/>
    </source>
</evidence>
<evidence type="ECO:0000256" key="5">
    <source>
        <dbReference type="ARBA" id="ARBA00023284"/>
    </source>
</evidence>
<dbReference type="GO" id="GO:0016209">
    <property type="term" value="F:antioxidant activity"/>
    <property type="evidence" value="ECO:0007669"/>
    <property type="project" value="InterPro"/>
</dbReference>
<evidence type="ECO:0000256" key="1">
    <source>
        <dbReference type="ARBA" id="ARBA00004196"/>
    </source>
</evidence>
<keyword evidence="8" id="KW-1185">Reference proteome</keyword>
<dbReference type="PANTHER" id="PTHR42852">
    <property type="entry name" value="THIOL:DISULFIDE INTERCHANGE PROTEIN DSBE"/>
    <property type="match status" value="1"/>
</dbReference>
<dbReference type="AlphaFoldDB" id="A0A6I3M3A7"/>